<feature type="transmembrane region" description="Helical" evidence="7">
    <location>
        <begin position="182"/>
        <end position="198"/>
    </location>
</feature>
<feature type="transmembrane region" description="Helical" evidence="7">
    <location>
        <begin position="239"/>
        <end position="258"/>
    </location>
</feature>
<dbReference type="GO" id="GO:0016020">
    <property type="term" value="C:membrane"/>
    <property type="evidence" value="ECO:0007669"/>
    <property type="project" value="UniProtKB-SubCell"/>
</dbReference>
<dbReference type="GO" id="GO:0046839">
    <property type="term" value="P:phospholipid dephosphorylation"/>
    <property type="evidence" value="ECO:0007669"/>
    <property type="project" value="TreeGrafter"/>
</dbReference>
<comment type="similarity">
    <text evidence="2">Belongs to the PA-phosphatase related phosphoesterase family.</text>
</comment>
<feature type="domain" description="Phosphatidic acid phosphatase type 2/haloperoxidase" evidence="8">
    <location>
        <begin position="108"/>
        <end position="254"/>
    </location>
</feature>
<keyword evidence="3 7" id="KW-0812">Transmembrane</keyword>
<comment type="subcellular location">
    <subcellularLocation>
        <location evidence="1">Membrane</location>
        <topology evidence="1">Multi-pass membrane protein</topology>
    </subcellularLocation>
</comment>
<keyword evidence="4 7" id="KW-1133">Transmembrane helix</keyword>
<feature type="transmembrane region" description="Helical" evidence="7">
    <location>
        <begin position="35"/>
        <end position="54"/>
    </location>
</feature>
<accession>A0A0D6EMV5</accession>
<feature type="compositionally biased region" description="Polar residues" evidence="6">
    <location>
        <begin position="297"/>
        <end position="308"/>
    </location>
</feature>
<evidence type="ECO:0000256" key="5">
    <source>
        <dbReference type="ARBA" id="ARBA00023136"/>
    </source>
</evidence>
<evidence type="ECO:0000256" key="6">
    <source>
        <dbReference type="SAM" id="MobiDB-lite"/>
    </source>
</evidence>
<feature type="region of interest" description="Disordered" evidence="6">
    <location>
        <begin position="292"/>
        <end position="311"/>
    </location>
</feature>
<evidence type="ECO:0000256" key="2">
    <source>
        <dbReference type="ARBA" id="ARBA00008816"/>
    </source>
</evidence>
<dbReference type="EMBL" id="CENE01000013">
    <property type="protein sequence ID" value="CEQ41294.1"/>
    <property type="molecule type" value="Genomic_DNA"/>
</dbReference>
<dbReference type="GO" id="GO:0008195">
    <property type="term" value="F:phosphatidate phosphatase activity"/>
    <property type="evidence" value="ECO:0007669"/>
    <property type="project" value="TreeGrafter"/>
</dbReference>
<keyword evidence="5 7" id="KW-0472">Membrane</keyword>
<proteinExistence type="inferred from homology"/>
<keyword evidence="10" id="KW-1185">Reference proteome</keyword>
<evidence type="ECO:0000313" key="9">
    <source>
        <dbReference type="EMBL" id="CEQ41294.1"/>
    </source>
</evidence>
<evidence type="ECO:0000313" key="10">
    <source>
        <dbReference type="Proteomes" id="UP000243876"/>
    </source>
</evidence>
<reference evidence="10" key="1">
    <citation type="submission" date="2015-02" db="EMBL/GenBank/DDBJ databases">
        <authorList>
            <person name="Gon?alves P."/>
        </authorList>
    </citation>
    <scope>NUCLEOTIDE SEQUENCE [LARGE SCALE GENOMIC DNA]</scope>
</reference>
<gene>
    <name evidence="9" type="primary">SPOSA6832_02998</name>
</gene>
<feature type="non-terminal residue" evidence="9">
    <location>
        <position position="1"/>
    </location>
</feature>
<dbReference type="Proteomes" id="UP000243876">
    <property type="component" value="Unassembled WGS sequence"/>
</dbReference>
<dbReference type="PANTHER" id="PTHR10165">
    <property type="entry name" value="LIPID PHOSPHATE PHOSPHATASE"/>
    <property type="match status" value="1"/>
</dbReference>
<dbReference type="SMART" id="SM00014">
    <property type="entry name" value="acidPPc"/>
    <property type="match status" value="1"/>
</dbReference>
<feature type="transmembrane region" description="Helical" evidence="7">
    <location>
        <begin position="210"/>
        <end position="227"/>
    </location>
</feature>
<name>A0A0D6EMV5_SPOSA</name>
<feature type="transmembrane region" description="Helical" evidence="7">
    <location>
        <begin position="75"/>
        <end position="98"/>
    </location>
</feature>
<evidence type="ECO:0000256" key="3">
    <source>
        <dbReference type="ARBA" id="ARBA00022692"/>
    </source>
</evidence>
<dbReference type="InterPro" id="IPR036938">
    <property type="entry name" value="PAP2/HPO_sf"/>
</dbReference>
<dbReference type="InterPro" id="IPR043216">
    <property type="entry name" value="PAP-like"/>
</dbReference>
<feature type="region of interest" description="Disordered" evidence="6">
    <location>
        <begin position="1"/>
        <end position="21"/>
    </location>
</feature>
<dbReference type="GO" id="GO:0006644">
    <property type="term" value="P:phospholipid metabolic process"/>
    <property type="evidence" value="ECO:0007669"/>
    <property type="project" value="InterPro"/>
</dbReference>
<protein>
    <submittedName>
        <fullName evidence="9">SPOSA6832_02998-mRNA-1:cds</fullName>
    </submittedName>
</protein>
<dbReference type="CDD" id="cd03390">
    <property type="entry name" value="PAP2_containing_1_like"/>
    <property type="match status" value="1"/>
</dbReference>
<sequence length="367" mass="39274">MDGLRRLVNGPDGRKNSDMSGGRRWSLVRSYLPDWILTIFLVALIGGLTETAGFKRQFSLNDESIQHTYAVHERITFGECIVYSAIIPAVIIALIGVVWRRSLYDVHNGILGLLLSVSITTVFTQVVKVCVGRPRPDLIDRCQPVEGAANAAVYGLATVAICTVQTGHIIDDGFKSFPSGHSSFAWAGLGYFALYLAGKMHLFDRRGHTIKAWVAVTPLIGATLIAVSRTNYRHHATDVIAGSILGAWVSIITYHLCVSNSPSPLPASPHYPSVFSSQCALPYSPRIPPPASGDLLLSSSSEPENQVLPTHRLSESVSSVDGLSHGIPLEANGPDGVGQTAPRPAGGRGIGAAARNGQYYPLERSGA</sequence>
<dbReference type="AlphaFoldDB" id="A0A0D6EMV5"/>
<dbReference type="InterPro" id="IPR000326">
    <property type="entry name" value="PAP2/HPO"/>
</dbReference>
<dbReference type="PANTHER" id="PTHR10165:SF35">
    <property type="entry name" value="RE23632P"/>
    <property type="match status" value="1"/>
</dbReference>
<dbReference type="Pfam" id="PF01569">
    <property type="entry name" value="PAP2"/>
    <property type="match status" value="1"/>
</dbReference>
<dbReference type="OrthoDB" id="8907274at2759"/>
<feature type="compositionally biased region" description="Low complexity" evidence="6">
    <location>
        <begin position="341"/>
        <end position="357"/>
    </location>
</feature>
<dbReference type="Gene3D" id="1.20.144.10">
    <property type="entry name" value="Phosphatidic acid phosphatase type 2/haloperoxidase"/>
    <property type="match status" value="1"/>
</dbReference>
<evidence type="ECO:0000256" key="7">
    <source>
        <dbReference type="SAM" id="Phobius"/>
    </source>
</evidence>
<dbReference type="SUPFAM" id="SSF48317">
    <property type="entry name" value="Acid phosphatase/Vanadium-dependent haloperoxidase"/>
    <property type="match status" value="1"/>
</dbReference>
<feature type="transmembrane region" description="Helical" evidence="7">
    <location>
        <begin position="151"/>
        <end position="170"/>
    </location>
</feature>
<organism evidence="9 10">
    <name type="scientific">Sporidiobolus salmonicolor</name>
    <name type="common">Yeast-like fungus</name>
    <name type="synonym">Sporobolomyces salmonicolor</name>
    <dbReference type="NCBI Taxonomy" id="5005"/>
    <lineage>
        <taxon>Eukaryota</taxon>
        <taxon>Fungi</taxon>
        <taxon>Dikarya</taxon>
        <taxon>Basidiomycota</taxon>
        <taxon>Pucciniomycotina</taxon>
        <taxon>Microbotryomycetes</taxon>
        <taxon>Sporidiobolales</taxon>
        <taxon>Sporidiobolaceae</taxon>
        <taxon>Sporobolomyces</taxon>
    </lineage>
</organism>
<evidence type="ECO:0000256" key="4">
    <source>
        <dbReference type="ARBA" id="ARBA00022989"/>
    </source>
</evidence>
<evidence type="ECO:0000259" key="8">
    <source>
        <dbReference type="SMART" id="SM00014"/>
    </source>
</evidence>
<feature type="region of interest" description="Disordered" evidence="6">
    <location>
        <begin position="328"/>
        <end position="367"/>
    </location>
</feature>
<evidence type="ECO:0000256" key="1">
    <source>
        <dbReference type="ARBA" id="ARBA00004141"/>
    </source>
</evidence>
<feature type="transmembrane region" description="Helical" evidence="7">
    <location>
        <begin position="110"/>
        <end position="131"/>
    </location>
</feature>